<accession>A0A7K3LP00</accession>
<dbReference type="InterPro" id="IPR036661">
    <property type="entry name" value="Luciferase-like_sf"/>
</dbReference>
<dbReference type="RefSeq" id="WP_162128789.1">
    <property type="nucleotide sequence ID" value="NZ_JAADZU010000027.1"/>
</dbReference>
<feature type="chain" id="PRO_5039386552" evidence="2">
    <location>
        <begin position="22"/>
        <end position="392"/>
    </location>
</feature>
<evidence type="ECO:0000313" key="4">
    <source>
        <dbReference type="EMBL" id="NDK89970.1"/>
    </source>
</evidence>
<feature type="region of interest" description="Disordered" evidence="1">
    <location>
        <begin position="24"/>
        <end position="50"/>
    </location>
</feature>
<dbReference type="SUPFAM" id="SSF51679">
    <property type="entry name" value="Bacterial luciferase-like"/>
    <property type="match status" value="1"/>
</dbReference>
<proteinExistence type="predicted"/>
<evidence type="ECO:0000256" key="1">
    <source>
        <dbReference type="SAM" id="MobiDB-lite"/>
    </source>
</evidence>
<keyword evidence="5" id="KW-1185">Reference proteome</keyword>
<dbReference type="Gene3D" id="3.20.20.30">
    <property type="entry name" value="Luciferase-like domain"/>
    <property type="match status" value="1"/>
</dbReference>
<dbReference type="GO" id="GO:0016705">
    <property type="term" value="F:oxidoreductase activity, acting on paired donors, with incorporation or reduction of molecular oxygen"/>
    <property type="evidence" value="ECO:0007669"/>
    <property type="project" value="InterPro"/>
</dbReference>
<keyword evidence="2" id="KW-0732">Signal</keyword>
<feature type="signal peptide" evidence="2">
    <location>
        <begin position="1"/>
        <end position="21"/>
    </location>
</feature>
<dbReference type="Proteomes" id="UP000466307">
    <property type="component" value="Unassembled WGS sequence"/>
</dbReference>
<protein>
    <submittedName>
        <fullName evidence="4">LLM class flavin-dependent oxidoreductase</fullName>
    </submittedName>
</protein>
<reference evidence="4 5" key="1">
    <citation type="submission" date="2020-01" db="EMBL/GenBank/DDBJ databases">
        <title>Investigation of new actinobacteria for the biodesulphurisation of diesel fuel.</title>
        <authorList>
            <person name="Athi Narayanan S.M."/>
        </authorList>
    </citation>
    <scope>NUCLEOTIDE SEQUENCE [LARGE SCALE GENOMIC DNA]</scope>
    <source>
        <strain evidence="4 5">213E</strain>
    </source>
</reference>
<evidence type="ECO:0000313" key="5">
    <source>
        <dbReference type="Proteomes" id="UP000466307"/>
    </source>
</evidence>
<dbReference type="InterPro" id="IPR050766">
    <property type="entry name" value="Bact_Lucif_Oxidored"/>
</dbReference>
<evidence type="ECO:0000256" key="2">
    <source>
        <dbReference type="SAM" id="SignalP"/>
    </source>
</evidence>
<dbReference type="PANTHER" id="PTHR30137:SF15">
    <property type="entry name" value="BLL6902 PROTEIN"/>
    <property type="match status" value="1"/>
</dbReference>
<name>A0A7K3LP00_9ACTN</name>
<dbReference type="PANTHER" id="PTHR30137">
    <property type="entry name" value="LUCIFERASE-LIKE MONOOXYGENASE"/>
    <property type="match status" value="1"/>
</dbReference>
<feature type="compositionally biased region" description="Polar residues" evidence="1">
    <location>
        <begin position="32"/>
        <end position="46"/>
    </location>
</feature>
<organism evidence="4 5">
    <name type="scientific">Gordonia desulfuricans</name>
    <dbReference type="NCBI Taxonomy" id="89051"/>
    <lineage>
        <taxon>Bacteria</taxon>
        <taxon>Bacillati</taxon>
        <taxon>Actinomycetota</taxon>
        <taxon>Actinomycetes</taxon>
        <taxon>Mycobacteriales</taxon>
        <taxon>Gordoniaceae</taxon>
        <taxon>Gordonia</taxon>
    </lineage>
</organism>
<feature type="domain" description="Luciferase-like" evidence="3">
    <location>
        <begin position="57"/>
        <end position="313"/>
    </location>
</feature>
<dbReference type="GO" id="GO:0005829">
    <property type="term" value="C:cytosol"/>
    <property type="evidence" value="ECO:0007669"/>
    <property type="project" value="TreeGrafter"/>
</dbReference>
<dbReference type="AlphaFoldDB" id="A0A7K3LP00"/>
<dbReference type="InterPro" id="IPR011251">
    <property type="entry name" value="Luciferase-like_dom"/>
</dbReference>
<evidence type="ECO:0000259" key="3">
    <source>
        <dbReference type="Pfam" id="PF00296"/>
    </source>
</evidence>
<sequence length="392" mass="42388">MTATLAGVAVGVVAFATPSVAPGTGTDFEESAVSQTSTLTEPTEPTAQDEAETSAFRLGFFTQVHGREGQSARETYAELIDTVVAAEELGYQSVWVGQHHFGKDRLASPLVLFAALAERTSTIELGTAVTVLPLEDPVRLAEDAATLHALAGDRINLGIGAGGGDGDSFIAFGHDLEDRRRLFDEKLAVLHALFDGESLTGDDEPRRLYPPAPGLRDRLWHSVGTPERAAAAARSGDGLLIGTFADHALHDQRAKIDAYRAEWERTRSQTGRQARIGALRFTYVGESRETIEQQVADELAAFREFADSYKPDLAPLDTHQYLRRVTRYGTVTDVLGDLRDDPALLGQVTHFLPTVGLYPAAGDGTPGADLDIRRLEQFAVEIAPALGWVRQQ</sequence>
<dbReference type="EMBL" id="JAADZU010000027">
    <property type="protein sequence ID" value="NDK89970.1"/>
    <property type="molecule type" value="Genomic_DNA"/>
</dbReference>
<comment type="caution">
    <text evidence="4">The sequence shown here is derived from an EMBL/GenBank/DDBJ whole genome shotgun (WGS) entry which is preliminary data.</text>
</comment>
<gene>
    <name evidence="4" type="ORF">GYA93_10310</name>
</gene>
<dbReference type="Pfam" id="PF00296">
    <property type="entry name" value="Bac_luciferase"/>
    <property type="match status" value="1"/>
</dbReference>